<proteinExistence type="predicted"/>
<keyword evidence="4" id="KW-1185">Reference proteome</keyword>
<dbReference type="EMBL" id="FQVB01000019">
    <property type="protein sequence ID" value="SHF50900.1"/>
    <property type="molecule type" value="Genomic_DNA"/>
</dbReference>
<accession>A0A1M5C8B3</accession>
<feature type="transmembrane region" description="Helical" evidence="1">
    <location>
        <begin position="177"/>
        <end position="199"/>
    </location>
</feature>
<feature type="domain" description="EamA" evidence="2">
    <location>
        <begin position="7"/>
        <end position="138"/>
    </location>
</feature>
<dbReference type="Pfam" id="PF00892">
    <property type="entry name" value="EamA"/>
    <property type="match status" value="2"/>
</dbReference>
<dbReference type="SUPFAM" id="SSF103481">
    <property type="entry name" value="Multidrug resistance efflux transporter EmrE"/>
    <property type="match status" value="1"/>
</dbReference>
<feature type="transmembrane region" description="Helical" evidence="1">
    <location>
        <begin position="94"/>
        <end position="115"/>
    </location>
</feature>
<dbReference type="GO" id="GO:0016020">
    <property type="term" value="C:membrane"/>
    <property type="evidence" value="ECO:0007669"/>
    <property type="project" value="InterPro"/>
</dbReference>
<evidence type="ECO:0000259" key="2">
    <source>
        <dbReference type="Pfam" id="PF00892"/>
    </source>
</evidence>
<keyword evidence="1" id="KW-0472">Membrane</keyword>
<feature type="transmembrane region" description="Helical" evidence="1">
    <location>
        <begin position="124"/>
        <end position="142"/>
    </location>
</feature>
<dbReference type="InterPro" id="IPR000620">
    <property type="entry name" value="EamA_dom"/>
</dbReference>
<organism evidence="3 4">
    <name type="scientific">Desulfacinum infernum DSM 9756</name>
    <dbReference type="NCBI Taxonomy" id="1121391"/>
    <lineage>
        <taxon>Bacteria</taxon>
        <taxon>Pseudomonadati</taxon>
        <taxon>Thermodesulfobacteriota</taxon>
        <taxon>Syntrophobacteria</taxon>
        <taxon>Syntrophobacterales</taxon>
        <taxon>Syntrophobacteraceae</taxon>
        <taxon>Desulfacinum</taxon>
    </lineage>
</organism>
<reference evidence="4" key="1">
    <citation type="submission" date="2016-11" db="EMBL/GenBank/DDBJ databases">
        <authorList>
            <person name="Varghese N."/>
            <person name="Submissions S."/>
        </authorList>
    </citation>
    <scope>NUCLEOTIDE SEQUENCE [LARGE SCALE GENOMIC DNA]</scope>
    <source>
        <strain evidence="4">DSM 9756</strain>
    </source>
</reference>
<feature type="transmembrane region" description="Helical" evidence="1">
    <location>
        <begin position="69"/>
        <end position="88"/>
    </location>
</feature>
<dbReference type="Gene3D" id="1.10.3730.20">
    <property type="match status" value="1"/>
</dbReference>
<feature type="transmembrane region" description="Helical" evidence="1">
    <location>
        <begin position="235"/>
        <end position="257"/>
    </location>
</feature>
<gene>
    <name evidence="3" type="ORF">SAMN02745206_02138</name>
</gene>
<dbReference type="PANTHER" id="PTHR22911">
    <property type="entry name" value="ACYL-MALONYL CONDENSING ENZYME-RELATED"/>
    <property type="match status" value="1"/>
</dbReference>
<dbReference type="Proteomes" id="UP000184076">
    <property type="component" value="Unassembled WGS sequence"/>
</dbReference>
<evidence type="ECO:0000256" key="1">
    <source>
        <dbReference type="SAM" id="Phobius"/>
    </source>
</evidence>
<keyword evidence="1" id="KW-0812">Transmembrane</keyword>
<evidence type="ECO:0000313" key="4">
    <source>
        <dbReference type="Proteomes" id="UP000184076"/>
    </source>
</evidence>
<dbReference type="AlphaFoldDB" id="A0A1M5C8B3"/>
<protein>
    <submittedName>
        <fullName evidence="3">Glucose uptake protein GlcU</fullName>
    </submittedName>
</protein>
<feature type="domain" description="EamA" evidence="2">
    <location>
        <begin position="150"/>
        <end position="280"/>
    </location>
</feature>
<feature type="transmembrane region" description="Helical" evidence="1">
    <location>
        <begin position="36"/>
        <end position="57"/>
    </location>
</feature>
<dbReference type="STRING" id="1121391.SAMN02745206_02138"/>
<name>A0A1M5C8B3_9BACT</name>
<evidence type="ECO:0000313" key="3">
    <source>
        <dbReference type="EMBL" id="SHF50900.1"/>
    </source>
</evidence>
<feature type="transmembrane region" description="Helical" evidence="1">
    <location>
        <begin position="148"/>
        <end position="170"/>
    </location>
</feature>
<dbReference type="PANTHER" id="PTHR22911:SF137">
    <property type="entry name" value="SOLUTE CARRIER FAMILY 35 MEMBER G2-RELATED"/>
    <property type="match status" value="1"/>
</dbReference>
<dbReference type="InterPro" id="IPR037185">
    <property type="entry name" value="EmrE-like"/>
</dbReference>
<sequence>MEAFSSLGVGCGLLAALSWGSSDFSGGVASRRISSFQALILGTVAALVVLVSCAWLYGESFPVMKDTLWAFAAGSLGALGIAALYHGLAIGSAAVVAPSSAVVGALFPVIFGTFLEGAPGGKTYAGFVLGGLGIWLVARTAANGEGLGLKGLGAGLAAGVGFGSYFVCIAQADSSGLFAPLVVAKAASLLLGLVMVVLLRQGIPSPSKSPAALLAGVLDAGGNVFYMMAQQYSRLDVAAVLTSMYPAATVVLAAVLLKERVSGSQWLGVALCLGAVSLIAS</sequence>
<keyword evidence="1" id="KW-1133">Transmembrane helix</keyword>